<reference evidence="1" key="1">
    <citation type="submission" date="2022-09" db="EMBL/GenBank/DDBJ databases">
        <title>A Global Phylogenomic Analysis of the Shiitake Genus Lentinula.</title>
        <authorList>
            <consortium name="DOE Joint Genome Institute"/>
            <person name="Sierra-Patev S."/>
            <person name="Min B."/>
            <person name="Naranjo-Ortiz M."/>
            <person name="Looney B."/>
            <person name="Konkel Z."/>
            <person name="Slot J.C."/>
            <person name="Sakamoto Y."/>
            <person name="Steenwyk J.L."/>
            <person name="Rokas A."/>
            <person name="Carro J."/>
            <person name="Camarero S."/>
            <person name="Ferreira P."/>
            <person name="Molpeceres G."/>
            <person name="Ruiz-Duenas F.J."/>
            <person name="Serrano A."/>
            <person name="Henrissat B."/>
            <person name="Drula E."/>
            <person name="Hughes K.W."/>
            <person name="Mata J.L."/>
            <person name="Ishikawa N.K."/>
            <person name="Vargas-Isla R."/>
            <person name="Ushijima S."/>
            <person name="Smith C.A."/>
            <person name="Ahrendt S."/>
            <person name="Andreopoulos W."/>
            <person name="He G."/>
            <person name="Labutti K."/>
            <person name="Lipzen A."/>
            <person name="Ng V."/>
            <person name="Riley R."/>
            <person name="Sandor L."/>
            <person name="Barry K."/>
            <person name="Martinez A.T."/>
            <person name="Xiao Y."/>
            <person name="Gibbons J.G."/>
            <person name="Terashima K."/>
            <person name="Grigoriev I.V."/>
            <person name="Hibbett D.S."/>
        </authorList>
    </citation>
    <scope>NUCLEOTIDE SEQUENCE</scope>
    <source>
        <strain evidence="1">TMI1499</strain>
    </source>
</reference>
<evidence type="ECO:0000313" key="2">
    <source>
        <dbReference type="Proteomes" id="UP001163835"/>
    </source>
</evidence>
<keyword evidence="2" id="KW-1185">Reference proteome</keyword>
<evidence type="ECO:0000313" key="1">
    <source>
        <dbReference type="EMBL" id="KAJ3809722.1"/>
    </source>
</evidence>
<protein>
    <submittedName>
        <fullName evidence="1">Uncharacterized protein</fullName>
    </submittedName>
</protein>
<organism evidence="1 2">
    <name type="scientific">Lentinula aff. lateritia</name>
    <dbReference type="NCBI Taxonomy" id="2804960"/>
    <lineage>
        <taxon>Eukaryota</taxon>
        <taxon>Fungi</taxon>
        <taxon>Dikarya</taxon>
        <taxon>Basidiomycota</taxon>
        <taxon>Agaricomycotina</taxon>
        <taxon>Agaricomycetes</taxon>
        <taxon>Agaricomycetidae</taxon>
        <taxon>Agaricales</taxon>
        <taxon>Marasmiineae</taxon>
        <taxon>Omphalotaceae</taxon>
        <taxon>Lentinula</taxon>
    </lineage>
</organism>
<sequence length="321" mass="35894">MNPYTNFDLRPRCADHEEMHFPAIAPMAGPTRTQKDSRKPLPYNTPPSGRNTSSFSSLSSSSIQSLASFSSELEYDSDREHLTRSRRRTPVYAGAHNDPERHQSFYEDNQVVSEPRIRAARNVELSTNTSLRKADSGAGQNTESEKRRGPPAMVFVDDSDDDLLIPKPPGEVGRPNHGGYSLYPVLGWPKKKYDKVKDFINDMVEQHMNCELPMTAQRRADVKKVQIEAVAKFEFLKEYSGLWVVDDFIRNHLKYQKSVLKKEKLEKIAADARPATSIAAAGASTTSTSTTQTSTTTALDPTLTPDSNSRSSSGRRRGNRK</sequence>
<dbReference type="EMBL" id="MU795140">
    <property type="protein sequence ID" value="KAJ3809722.1"/>
    <property type="molecule type" value="Genomic_DNA"/>
</dbReference>
<gene>
    <name evidence="1" type="ORF">F5876DRAFT_77468</name>
</gene>
<accession>A0ACC1TYP4</accession>
<proteinExistence type="predicted"/>
<comment type="caution">
    <text evidence="1">The sequence shown here is derived from an EMBL/GenBank/DDBJ whole genome shotgun (WGS) entry which is preliminary data.</text>
</comment>
<dbReference type="Proteomes" id="UP001163835">
    <property type="component" value="Unassembled WGS sequence"/>
</dbReference>
<name>A0ACC1TYP4_9AGAR</name>